<feature type="domain" description="XPG-I" evidence="4">
    <location>
        <begin position="144"/>
        <end position="215"/>
    </location>
</feature>
<accession>A0A6C0BJA9</accession>
<dbReference type="InterPro" id="IPR006085">
    <property type="entry name" value="XPG_DNA_repair_N"/>
</dbReference>
<keyword evidence="2" id="KW-0255">Endonuclease</keyword>
<sequence length="325" mass="36844">MGIRGLYSFLFWSAAKIIRREMLAAWRGKRIGIDILCLLYRSRSMGYPLLQNLSHFLADCKRNCVDIVVVFDGSPPAEKAQIMAVRKKQREDTDKLCSALESALENTDLSSEQRDILQDKIYSSRKNVPQIRAEDRDAVKQLLYATGTPFVHALGEADALLAYMEYKGEIDAVISTDYDFLARGVKHLIVPSSENLQECVFHHFDLGSVCAEIGLTESQFREFVCLLGTDYAPGIGKYTSRLLYRRYKLCGNIETLMNRMRLAEDKKQNVRLSLQELDISRKNVNDLLRPDQQEKLAKGGSVEPEWIARHLASGEVGDEINVFLA</sequence>
<keyword evidence="1" id="KW-0479">Metal-binding</keyword>
<dbReference type="GO" id="GO:0017108">
    <property type="term" value="F:5'-flap endonuclease activity"/>
    <property type="evidence" value="ECO:0007669"/>
    <property type="project" value="TreeGrafter"/>
</dbReference>
<evidence type="ECO:0000313" key="6">
    <source>
        <dbReference type="EMBL" id="QHS91498.1"/>
    </source>
</evidence>
<evidence type="ECO:0000256" key="3">
    <source>
        <dbReference type="ARBA" id="ARBA00022842"/>
    </source>
</evidence>
<dbReference type="Pfam" id="PF00867">
    <property type="entry name" value="XPG_I"/>
    <property type="match status" value="1"/>
</dbReference>
<keyword evidence="2" id="KW-0540">Nuclease</keyword>
<dbReference type="EMBL" id="MN739162">
    <property type="protein sequence ID" value="QHS91498.1"/>
    <property type="molecule type" value="Genomic_DNA"/>
</dbReference>
<protein>
    <recommendedName>
        <fullName evidence="7">XPG-I domain-containing protein</fullName>
    </recommendedName>
</protein>
<dbReference type="PRINTS" id="PR00853">
    <property type="entry name" value="XPGRADSUPER"/>
</dbReference>
<dbReference type="InterPro" id="IPR006084">
    <property type="entry name" value="XPG/Rad2"/>
</dbReference>
<evidence type="ECO:0000259" key="4">
    <source>
        <dbReference type="SMART" id="SM00484"/>
    </source>
</evidence>
<dbReference type="Gene3D" id="3.40.50.1010">
    <property type="entry name" value="5'-nuclease"/>
    <property type="match status" value="1"/>
</dbReference>
<dbReference type="AlphaFoldDB" id="A0A6C0BJA9"/>
<dbReference type="Pfam" id="PF00752">
    <property type="entry name" value="XPG_N"/>
    <property type="match status" value="1"/>
</dbReference>
<proteinExistence type="predicted"/>
<keyword evidence="3" id="KW-0460">Magnesium</keyword>
<dbReference type="SMART" id="SM00485">
    <property type="entry name" value="XPGN"/>
    <property type="match status" value="1"/>
</dbReference>
<dbReference type="InterPro" id="IPR029060">
    <property type="entry name" value="PIN-like_dom_sf"/>
</dbReference>
<evidence type="ECO:0000256" key="2">
    <source>
        <dbReference type="ARBA" id="ARBA00022759"/>
    </source>
</evidence>
<dbReference type="GO" id="GO:0046872">
    <property type="term" value="F:metal ion binding"/>
    <property type="evidence" value="ECO:0007669"/>
    <property type="project" value="UniProtKB-KW"/>
</dbReference>
<dbReference type="SMART" id="SM00484">
    <property type="entry name" value="XPGI"/>
    <property type="match status" value="1"/>
</dbReference>
<organism evidence="6">
    <name type="scientific">viral metagenome</name>
    <dbReference type="NCBI Taxonomy" id="1070528"/>
    <lineage>
        <taxon>unclassified sequences</taxon>
        <taxon>metagenomes</taxon>
        <taxon>organismal metagenomes</taxon>
    </lineage>
</organism>
<evidence type="ECO:0000256" key="1">
    <source>
        <dbReference type="ARBA" id="ARBA00022723"/>
    </source>
</evidence>
<reference evidence="6" key="1">
    <citation type="journal article" date="2020" name="Nature">
        <title>Giant virus diversity and host interactions through global metagenomics.</title>
        <authorList>
            <person name="Schulz F."/>
            <person name="Roux S."/>
            <person name="Paez-Espino D."/>
            <person name="Jungbluth S."/>
            <person name="Walsh D.A."/>
            <person name="Denef V.J."/>
            <person name="McMahon K.D."/>
            <person name="Konstantinidis K.T."/>
            <person name="Eloe-Fadrosh E.A."/>
            <person name="Kyrpides N.C."/>
            <person name="Woyke T."/>
        </authorList>
    </citation>
    <scope>NUCLEOTIDE SEQUENCE</scope>
    <source>
        <strain evidence="6">GVMAG-M-3300013006-15</strain>
    </source>
</reference>
<dbReference type="SUPFAM" id="SSF88723">
    <property type="entry name" value="PIN domain-like"/>
    <property type="match status" value="1"/>
</dbReference>
<feature type="domain" description="XPG N-terminal" evidence="5">
    <location>
        <begin position="1"/>
        <end position="93"/>
    </location>
</feature>
<dbReference type="PANTHER" id="PTHR11081:SF9">
    <property type="entry name" value="FLAP ENDONUCLEASE 1"/>
    <property type="match status" value="1"/>
</dbReference>
<dbReference type="InterPro" id="IPR006086">
    <property type="entry name" value="XPG-I_dom"/>
</dbReference>
<evidence type="ECO:0000259" key="5">
    <source>
        <dbReference type="SMART" id="SM00485"/>
    </source>
</evidence>
<dbReference type="PANTHER" id="PTHR11081">
    <property type="entry name" value="FLAP ENDONUCLEASE FAMILY MEMBER"/>
    <property type="match status" value="1"/>
</dbReference>
<name>A0A6C0BJA9_9ZZZZ</name>
<keyword evidence="2" id="KW-0378">Hydrolase</keyword>
<evidence type="ECO:0008006" key="7">
    <source>
        <dbReference type="Google" id="ProtNLM"/>
    </source>
</evidence>